<dbReference type="CDD" id="cd00338">
    <property type="entry name" value="Ser_Recombinase"/>
    <property type="match status" value="1"/>
</dbReference>
<dbReference type="Pfam" id="PF13408">
    <property type="entry name" value="Zn_ribbon_recom"/>
    <property type="match status" value="1"/>
</dbReference>
<gene>
    <name evidence="2" type="ORF">SAMN05444374_10251</name>
</gene>
<name>A0A1I0SP72_9NOCA</name>
<dbReference type="Gene3D" id="3.90.1750.20">
    <property type="entry name" value="Putative Large Serine Recombinase, Chain B, Domain 2"/>
    <property type="match status" value="1"/>
</dbReference>
<dbReference type="PANTHER" id="PTHR30461">
    <property type="entry name" value="DNA-INVERTASE FROM LAMBDOID PROPHAGE"/>
    <property type="match status" value="1"/>
</dbReference>
<dbReference type="InterPro" id="IPR025827">
    <property type="entry name" value="Zn_ribbon_recom_dom"/>
</dbReference>
<evidence type="ECO:0000313" key="2">
    <source>
        <dbReference type="EMBL" id="SFA41272.1"/>
    </source>
</evidence>
<dbReference type="SUPFAM" id="SSF53041">
    <property type="entry name" value="Resolvase-like"/>
    <property type="match status" value="1"/>
</dbReference>
<sequence>MGEQPGRVERAVSLVLDNGSRLQAPAVEKYVWRLRRAHPEESPEQIVARLEKMFLTAVTSSGGAAGATAAIPGVGTVASIAAIGGETAFFLEAAALLTLSVASVHGISVTDHERRKALVLAVALGDSGKEIVQRSLGRTGNVGKMLSAGIPGGANLSGLNKRLISSFVKKVYEDNSVSAYKSKVRPEWAALLNDLRSGERDGLICYDLDRLARQPRDLEDLIDVIDRRKVPNKVVTGEVNLSTGDGIFMARTLVNVANKASRDTARRVARKAQERAEQGLPQQGRSRPFGYDRAYNVIESEAKMIREAYRRVVAGESLTSILYDWQDTPTVSGGKWHRATLRAILRNPRNAGLRFYRGREIGVGTWEAIVPRDLWEAAQERLTANPSKPVDTTNKYLLTGIARCGHCGAKMYGRAASKRRKAHYACMRNLGGCGRLVRQMGPVDDFVSALVKAHISRAEPPEDVGPDYSGEIAALERRIAELRQAWNDGALSLPDFIPMRDAEDAKIKALQRKKAQVSATETIGSFSEGFDSANLSQKRAIIMRFLTAVLIKPTNGAPARRVDLSLIEPIWKQADRS</sequence>
<dbReference type="SMART" id="SM00857">
    <property type="entry name" value="Resolvase"/>
    <property type="match status" value="1"/>
</dbReference>
<proteinExistence type="predicted"/>
<dbReference type="InterPro" id="IPR050639">
    <property type="entry name" value="SSR_resolvase"/>
</dbReference>
<reference evidence="2 3" key="1">
    <citation type="submission" date="2016-10" db="EMBL/GenBank/DDBJ databases">
        <authorList>
            <person name="de Groot N.N."/>
        </authorList>
    </citation>
    <scope>NUCLEOTIDE SEQUENCE [LARGE SCALE GENOMIC DNA]</scope>
    <source>
        <strain evidence="2 3">DSM 44908</strain>
    </source>
</reference>
<dbReference type="Pfam" id="PF07508">
    <property type="entry name" value="Recombinase"/>
    <property type="match status" value="1"/>
</dbReference>
<dbReference type="Pfam" id="PF00239">
    <property type="entry name" value="Resolvase"/>
    <property type="match status" value="1"/>
</dbReference>
<dbReference type="AlphaFoldDB" id="A0A1I0SP72"/>
<dbReference type="InterPro" id="IPR036162">
    <property type="entry name" value="Resolvase-like_N_sf"/>
</dbReference>
<dbReference type="InterPro" id="IPR011109">
    <property type="entry name" value="DNA_bind_recombinase_dom"/>
</dbReference>
<protein>
    <submittedName>
        <fullName evidence="2">Recombinase zinc beta ribbon domain-containing protein</fullName>
    </submittedName>
</protein>
<feature type="domain" description="Recombinase" evidence="1">
    <location>
        <begin position="288"/>
        <end position="388"/>
    </location>
</feature>
<evidence type="ECO:0000259" key="1">
    <source>
        <dbReference type="PROSITE" id="PS51737"/>
    </source>
</evidence>
<dbReference type="InterPro" id="IPR006119">
    <property type="entry name" value="Resolv_N"/>
</dbReference>
<organism evidence="2 3">
    <name type="scientific">Rhodococcoides kroppenstedtii</name>
    <dbReference type="NCBI Taxonomy" id="293050"/>
    <lineage>
        <taxon>Bacteria</taxon>
        <taxon>Bacillati</taxon>
        <taxon>Actinomycetota</taxon>
        <taxon>Actinomycetes</taxon>
        <taxon>Mycobacteriales</taxon>
        <taxon>Nocardiaceae</taxon>
        <taxon>Rhodococcoides</taxon>
    </lineage>
</organism>
<dbReference type="Gene3D" id="3.40.50.1390">
    <property type="entry name" value="Resolvase, N-terminal catalytic domain"/>
    <property type="match status" value="1"/>
</dbReference>
<dbReference type="InterPro" id="IPR038109">
    <property type="entry name" value="DNA_bind_recomb_sf"/>
</dbReference>
<dbReference type="Proteomes" id="UP000182054">
    <property type="component" value="Unassembled WGS sequence"/>
</dbReference>
<dbReference type="GO" id="GO:0000150">
    <property type="term" value="F:DNA strand exchange activity"/>
    <property type="evidence" value="ECO:0007669"/>
    <property type="project" value="InterPro"/>
</dbReference>
<evidence type="ECO:0000313" key="3">
    <source>
        <dbReference type="Proteomes" id="UP000182054"/>
    </source>
</evidence>
<accession>A0A1I0SP72</accession>
<dbReference type="PANTHER" id="PTHR30461:SF23">
    <property type="entry name" value="DNA RECOMBINASE-RELATED"/>
    <property type="match status" value="1"/>
</dbReference>
<dbReference type="PROSITE" id="PS51737">
    <property type="entry name" value="RECOMBINASE_DNA_BIND"/>
    <property type="match status" value="1"/>
</dbReference>
<dbReference type="GO" id="GO:0003677">
    <property type="term" value="F:DNA binding"/>
    <property type="evidence" value="ECO:0007669"/>
    <property type="project" value="InterPro"/>
</dbReference>
<dbReference type="EMBL" id="FOJN01000002">
    <property type="protein sequence ID" value="SFA41272.1"/>
    <property type="molecule type" value="Genomic_DNA"/>
</dbReference>